<name>A0A0H4ISA0_9CAUD</name>
<reference evidence="2 3" key="1">
    <citation type="submission" date="2015-05" db="EMBL/GenBank/DDBJ databases">
        <authorList>
            <person name="Liu X."/>
            <person name="Tong Y."/>
            <person name="Huang Y."/>
            <person name="Fan H."/>
            <person name="An X."/>
            <person name="Mi Z."/>
            <person name="Zhang Z."/>
        </authorList>
    </citation>
    <scope>NUCLEOTIDE SEQUENCE [LARGE SCALE GENOMIC DNA]</scope>
</reference>
<sequence>MFMNKIILMIGLTFPSVMGVSTPEPLPEMPVAIEEAYSEKDVDCLARNIYFEASGESFTGKLSAGFVAFNRSEAKAFPNTICEVVYQKSRGVCQFSWVCQRKNHVPMLRNPMDHQAWEESKWAAIQILEGSAKDPTHGALFYHTVAVNPVWNRKMTQTALIGTHRFFK</sequence>
<dbReference type="Pfam" id="PF07486">
    <property type="entry name" value="Hydrolase_2"/>
    <property type="match status" value="1"/>
</dbReference>
<dbReference type="Gene3D" id="6.20.240.60">
    <property type="match status" value="1"/>
</dbReference>
<protein>
    <submittedName>
        <fullName evidence="2">Cell wall hydrolyse</fullName>
    </submittedName>
</protein>
<feature type="domain" description="Cell wall hydrolase SleB" evidence="1">
    <location>
        <begin position="55"/>
        <end position="167"/>
    </location>
</feature>
<dbReference type="InterPro" id="IPR042047">
    <property type="entry name" value="SleB_dom1"/>
</dbReference>
<evidence type="ECO:0000259" key="1">
    <source>
        <dbReference type="Pfam" id="PF07486"/>
    </source>
</evidence>
<proteinExistence type="predicted"/>
<dbReference type="InterPro" id="IPR011105">
    <property type="entry name" value="Cell_wall_hydrolase_SleB"/>
</dbReference>
<dbReference type="GeneID" id="65066700"/>
<dbReference type="GO" id="GO:0016787">
    <property type="term" value="F:hydrolase activity"/>
    <property type="evidence" value="ECO:0007669"/>
    <property type="project" value="InterPro"/>
</dbReference>
<dbReference type="Proteomes" id="UP000224291">
    <property type="component" value="Segment"/>
</dbReference>
<dbReference type="RefSeq" id="YP_010077784.1">
    <property type="nucleotide sequence ID" value="NC_054952.1"/>
</dbReference>
<evidence type="ECO:0000313" key="3">
    <source>
        <dbReference type="Proteomes" id="UP000224291"/>
    </source>
</evidence>
<organism evidence="2 3">
    <name type="scientific">Stenotrophomonas phage IME-SM1</name>
    <dbReference type="NCBI Taxonomy" id="1654717"/>
    <lineage>
        <taxon>Viruses</taxon>
        <taxon>Duplodnaviria</taxon>
        <taxon>Heunggongvirae</taxon>
        <taxon>Uroviricota</taxon>
        <taxon>Caudoviricetes</taxon>
        <taxon>Menderavirus</taxon>
        <taxon>Menderavirus IMESM1</taxon>
    </lineage>
</organism>
<accession>A0A0H4ISA0</accession>
<keyword evidence="3" id="KW-1185">Reference proteome</keyword>
<evidence type="ECO:0000313" key="2">
    <source>
        <dbReference type="EMBL" id="AKO61591.1"/>
    </source>
</evidence>
<dbReference type="Gene3D" id="1.10.10.2520">
    <property type="entry name" value="Cell wall hydrolase SleB, domain 1"/>
    <property type="match status" value="1"/>
</dbReference>
<dbReference type="EMBL" id="KR560069">
    <property type="protein sequence ID" value="AKO61591.1"/>
    <property type="molecule type" value="Genomic_DNA"/>
</dbReference>
<dbReference type="KEGG" id="vg:65066700"/>